<organism evidence="1 2">
    <name type="scientific">Desulfotalea psychrophila (strain LSv54 / DSM 12343)</name>
    <dbReference type="NCBI Taxonomy" id="177439"/>
    <lineage>
        <taxon>Bacteria</taxon>
        <taxon>Pseudomonadati</taxon>
        <taxon>Thermodesulfobacteriota</taxon>
        <taxon>Desulfobulbia</taxon>
        <taxon>Desulfobulbales</taxon>
        <taxon>Desulfocapsaceae</taxon>
        <taxon>Desulfotalea</taxon>
    </lineage>
</organism>
<dbReference type="HOGENOM" id="CLU_2914991_0_0_7"/>
<evidence type="ECO:0000313" key="1">
    <source>
        <dbReference type="EMBL" id="CAG35296.1"/>
    </source>
</evidence>
<name>Q6AQS7_DESPS</name>
<evidence type="ECO:0000313" key="2">
    <source>
        <dbReference type="Proteomes" id="UP000000602"/>
    </source>
</evidence>
<proteinExistence type="predicted"/>
<keyword evidence="2" id="KW-1185">Reference proteome</keyword>
<protein>
    <submittedName>
        <fullName evidence="1">Uncharacterized protein</fullName>
    </submittedName>
</protein>
<accession>Q6AQS7</accession>
<sequence>MIITLYQGDSGGKRGGADIDLPDMIKNRKKHLTLMDKLKELRQVKPNLFNKKPTDSRGPNT</sequence>
<dbReference type="AlphaFoldDB" id="Q6AQS7"/>
<dbReference type="KEGG" id="dps:DP0567"/>
<dbReference type="Proteomes" id="UP000000602">
    <property type="component" value="Chromosome"/>
</dbReference>
<dbReference type="RefSeq" id="WP_011187812.1">
    <property type="nucleotide sequence ID" value="NC_006138.1"/>
</dbReference>
<reference evidence="2" key="1">
    <citation type="journal article" date="2004" name="Environ. Microbiol.">
        <title>The genome of Desulfotalea psychrophila, a sulfate-reducing bacterium from permanently cold Arctic sediments.</title>
        <authorList>
            <person name="Rabus R."/>
            <person name="Ruepp A."/>
            <person name="Frickey T."/>
            <person name="Rattei T."/>
            <person name="Fartmann B."/>
            <person name="Stark M."/>
            <person name="Bauer M."/>
            <person name="Zibat A."/>
            <person name="Lombardot T."/>
            <person name="Becker I."/>
            <person name="Amann J."/>
            <person name="Gellner K."/>
            <person name="Teeling H."/>
            <person name="Leuschner W.D."/>
            <person name="Gloeckner F.-O."/>
            <person name="Lupas A.N."/>
            <person name="Amann R."/>
            <person name="Klenk H.-P."/>
        </authorList>
    </citation>
    <scope>NUCLEOTIDE SEQUENCE [LARGE SCALE GENOMIC DNA]</scope>
    <source>
        <strain evidence="2">DSM 12343 / LSv54</strain>
    </source>
</reference>
<dbReference type="EMBL" id="CR522870">
    <property type="protein sequence ID" value="CAG35296.1"/>
    <property type="molecule type" value="Genomic_DNA"/>
</dbReference>
<gene>
    <name evidence="1" type="ordered locus">DP0567</name>
</gene>